<gene>
    <name evidence="5" type="ORF">DI598_18055</name>
</gene>
<evidence type="ECO:0000256" key="1">
    <source>
        <dbReference type="ARBA" id="ARBA00006926"/>
    </source>
</evidence>
<dbReference type="Pfam" id="PF00255">
    <property type="entry name" value="GSHPx"/>
    <property type="match status" value="1"/>
</dbReference>
<keyword evidence="2 4" id="KW-0575">Peroxidase</keyword>
<organism evidence="5 6">
    <name type="scientific">Pseudopedobacter saltans</name>
    <dbReference type="NCBI Taxonomy" id="151895"/>
    <lineage>
        <taxon>Bacteria</taxon>
        <taxon>Pseudomonadati</taxon>
        <taxon>Bacteroidota</taxon>
        <taxon>Sphingobacteriia</taxon>
        <taxon>Sphingobacteriales</taxon>
        <taxon>Sphingobacteriaceae</taxon>
        <taxon>Pseudopedobacter</taxon>
    </lineage>
</organism>
<dbReference type="Gene3D" id="3.40.30.10">
    <property type="entry name" value="Glutaredoxin"/>
    <property type="match status" value="1"/>
</dbReference>
<dbReference type="EMBL" id="QFOI01000504">
    <property type="protein sequence ID" value="PZP41577.1"/>
    <property type="molecule type" value="Genomic_DNA"/>
</dbReference>
<evidence type="ECO:0000313" key="5">
    <source>
        <dbReference type="EMBL" id="PZP41577.1"/>
    </source>
</evidence>
<comment type="caution">
    <text evidence="5">The sequence shown here is derived from an EMBL/GenBank/DDBJ whole genome shotgun (WGS) entry which is preliminary data.</text>
</comment>
<reference evidence="5 6" key="1">
    <citation type="submission" date="2017-11" db="EMBL/GenBank/DDBJ databases">
        <title>Infants hospitalized years apart are colonized by the same room-sourced microbial strains.</title>
        <authorList>
            <person name="Brooks B."/>
            <person name="Olm M.R."/>
            <person name="Firek B.A."/>
            <person name="Baker R."/>
            <person name="Thomas B.C."/>
            <person name="Morowitz M.J."/>
            <person name="Banfield J.F."/>
        </authorList>
    </citation>
    <scope>NUCLEOTIDE SEQUENCE [LARGE SCALE GENOMIC DNA]</scope>
    <source>
        <strain evidence="5">S2_009_000_R2_76</strain>
    </source>
</reference>
<evidence type="ECO:0000313" key="6">
    <source>
        <dbReference type="Proteomes" id="UP000249645"/>
    </source>
</evidence>
<dbReference type="CDD" id="cd00340">
    <property type="entry name" value="GSH_Peroxidase"/>
    <property type="match status" value="1"/>
</dbReference>
<proteinExistence type="inferred from homology"/>
<keyword evidence="3 4" id="KW-0560">Oxidoreductase</keyword>
<dbReference type="SUPFAM" id="SSF52833">
    <property type="entry name" value="Thioredoxin-like"/>
    <property type="match status" value="1"/>
</dbReference>
<protein>
    <recommendedName>
        <fullName evidence="4">Glutathione peroxidase</fullName>
    </recommendedName>
</protein>
<dbReference type="PRINTS" id="PR01011">
    <property type="entry name" value="GLUTPROXDASE"/>
</dbReference>
<dbReference type="AlphaFoldDB" id="A0A2W5EJ22"/>
<dbReference type="PANTHER" id="PTHR11592">
    <property type="entry name" value="GLUTATHIONE PEROXIDASE"/>
    <property type="match status" value="1"/>
</dbReference>
<feature type="non-terminal residue" evidence="5">
    <location>
        <position position="99"/>
    </location>
</feature>
<name>A0A2W5EJ22_9SPHI</name>
<comment type="similarity">
    <text evidence="1 4">Belongs to the glutathione peroxidase family.</text>
</comment>
<evidence type="ECO:0000256" key="3">
    <source>
        <dbReference type="ARBA" id="ARBA00023002"/>
    </source>
</evidence>
<accession>A0A2W5EJ22</accession>
<dbReference type="PROSITE" id="PS51355">
    <property type="entry name" value="GLUTATHIONE_PEROXID_3"/>
    <property type="match status" value="1"/>
</dbReference>
<dbReference type="InterPro" id="IPR000889">
    <property type="entry name" value="Glutathione_peroxidase"/>
</dbReference>
<evidence type="ECO:0000256" key="2">
    <source>
        <dbReference type="ARBA" id="ARBA00022559"/>
    </source>
</evidence>
<dbReference type="Proteomes" id="UP000249645">
    <property type="component" value="Unassembled WGS sequence"/>
</dbReference>
<evidence type="ECO:0000256" key="4">
    <source>
        <dbReference type="RuleBase" id="RU000499"/>
    </source>
</evidence>
<dbReference type="InterPro" id="IPR036249">
    <property type="entry name" value="Thioredoxin-like_sf"/>
</dbReference>
<dbReference type="GO" id="GO:0034599">
    <property type="term" value="P:cellular response to oxidative stress"/>
    <property type="evidence" value="ECO:0007669"/>
    <property type="project" value="TreeGrafter"/>
</dbReference>
<dbReference type="GO" id="GO:0004601">
    <property type="term" value="F:peroxidase activity"/>
    <property type="evidence" value="ECO:0007669"/>
    <property type="project" value="UniProtKB-KW"/>
</dbReference>
<dbReference type="PANTHER" id="PTHR11592:SF78">
    <property type="entry name" value="GLUTATHIONE PEROXIDASE"/>
    <property type="match status" value="1"/>
</dbReference>
<sequence length="99" mass="11371">METNFYELSSKLSDNQDFKFEQLKGKIVLIVNIATKCGFTPQLEGLENLYKKYKDKGLEILGFPCDQFMHQNPESDADTSSFCQLNFGLTFPIMQKCEV</sequence>